<dbReference type="Proteomes" id="UP000319576">
    <property type="component" value="Chromosome"/>
</dbReference>
<protein>
    <submittedName>
        <fullName evidence="1">Polysaccharide biosynthesis/export protein</fullName>
    </submittedName>
</protein>
<dbReference type="PANTHER" id="PTHR33619">
    <property type="entry name" value="POLYSACCHARIDE EXPORT PROTEIN GFCE-RELATED"/>
    <property type="match status" value="1"/>
</dbReference>
<dbReference type="AlphaFoldDB" id="A0A517Y146"/>
<dbReference type="Gene3D" id="3.10.560.10">
    <property type="entry name" value="Outer membrane lipoprotein wza domain like"/>
    <property type="match status" value="1"/>
</dbReference>
<sequence length="249" mass="26120">MGTRRGRDWVRAGACAAGVLAAGCADARFLRRNAPPPPDPVAAATPAADYRIGCPDVLEVGVADRPAWDAVAAVDLDGRLPVAARPRVEGLTLDEARTAVALAAGVPADDVSLSLAAPRGGRVYVHGPVRGHTRVVPFQGPEPVVAFLTRTGSLPPGSELSKVYVVRPNVAGGGRPEVFKVNPAAVLLDGDHATNVTLRPSDQVYVGETRGSAVSRALPSWLGPAYRRLLGLLPDEWNWWPFGGADRLP</sequence>
<dbReference type="PROSITE" id="PS51257">
    <property type="entry name" value="PROKAR_LIPOPROTEIN"/>
    <property type="match status" value="1"/>
</dbReference>
<dbReference type="EMBL" id="CP036273">
    <property type="protein sequence ID" value="QDU23438.1"/>
    <property type="molecule type" value="Genomic_DNA"/>
</dbReference>
<keyword evidence="2" id="KW-1185">Reference proteome</keyword>
<proteinExistence type="predicted"/>
<organism evidence="1 2">
    <name type="scientific">Urbifossiella limnaea</name>
    <dbReference type="NCBI Taxonomy" id="2528023"/>
    <lineage>
        <taxon>Bacteria</taxon>
        <taxon>Pseudomonadati</taxon>
        <taxon>Planctomycetota</taxon>
        <taxon>Planctomycetia</taxon>
        <taxon>Gemmatales</taxon>
        <taxon>Gemmataceae</taxon>
        <taxon>Urbifossiella</taxon>
    </lineage>
</organism>
<name>A0A517Y146_9BACT</name>
<dbReference type="OrthoDB" id="279453at2"/>
<dbReference type="RefSeq" id="WP_145243684.1">
    <property type="nucleotide sequence ID" value="NZ_CP036273.1"/>
</dbReference>
<evidence type="ECO:0000313" key="1">
    <source>
        <dbReference type="EMBL" id="QDU23438.1"/>
    </source>
</evidence>
<dbReference type="KEGG" id="uli:ETAA1_54380"/>
<gene>
    <name evidence="1" type="ORF">ETAA1_54380</name>
</gene>
<accession>A0A517Y146</accession>
<reference evidence="1 2" key="1">
    <citation type="submission" date="2019-02" db="EMBL/GenBank/DDBJ databases">
        <title>Deep-cultivation of Planctomycetes and their phenomic and genomic characterization uncovers novel biology.</title>
        <authorList>
            <person name="Wiegand S."/>
            <person name="Jogler M."/>
            <person name="Boedeker C."/>
            <person name="Pinto D."/>
            <person name="Vollmers J."/>
            <person name="Rivas-Marin E."/>
            <person name="Kohn T."/>
            <person name="Peeters S.H."/>
            <person name="Heuer A."/>
            <person name="Rast P."/>
            <person name="Oberbeckmann S."/>
            <person name="Bunk B."/>
            <person name="Jeske O."/>
            <person name="Meyerdierks A."/>
            <person name="Storesund J.E."/>
            <person name="Kallscheuer N."/>
            <person name="Luecker S."/>
            <person name="Lage O.M."/>
            <person name="Pohl T."/>
            <person name="Merkel B.J."/>
            <person name="Hornburger P."/>
            <person name="Mueller R.-W."/>
            <person name="Bruemmer F."/>
            <person name="Labrenz M."/>
            <person name="Spormann A.M."/>
            <person name="Op den Camp H."/>
            <person name="Overmann J."/>
            <person name="Amann R."/>
            <person name="Jetten M.S.M."/>
            <person name="Mascher T."/>
            <person name="Medema M.H."/>
            <person name="Devos D.P."/>
            <person name="Kaster A.-K."/>
            <person name="Ovreas L."/>
            <person name="Rohde M."/>
            <person name="Galperin M.Y."/>
            <person name="Jogler C."/>
        </authorList>
    </citation>
    <scope>NUCLEOTIDE SEQUENCE [LARGE SCALE GENOMIC DNA]</scope>
    <source>
        <strain evidence="1 2">ETA_A1</strain>
    </source>
</reference>
<dbReference type="GO" id="GO:0015159">
    <property type="term" value="F:polysaccharide transmembrane transporter activity"/>
    <property type="evidence" value="ECO:0007669"/>
    <property type="project" value="InterPro"/>
</dbReference>
<evidence type="ECO:0000313" key="2">
    <source>
        <dbReference type="Proteomes" id="UP000319576"/>
    </source>
</evidence>
<dbReference type="InterPro" id="IPR049712">
    <property type="entry name" value="Poly_export"/>
</dbReference>
<dbReference type="PANTHER" id="PTHR33619:SF3">
    <property type="entry name" value="POLYSACCHARIDE EXPORT PROTEIN GFCE-RELATED"/>
    <property type="match status" value="1"/>
</dbReference>